<dbReference type="AlphaFoldDB" id="A0A495ECW3"/>
<protein>
    <recommendedName>
        <fullName evidence="1">Putative metallopeptidase domain-containing protein</fullName>
    </recommendedName>
</protein>
<accession>A0A495ECW3</accession>
<dbReference type="Proteomes" id="UP000269412">
    <property type="component" value="Unassembled WGS sequence"/>
</dbReference>
<organism evidence="2 3">
    <name type="scientific">Maribacter vaceletii</name>
    <dbReference type="NCBI Taxonomy" id="1206816"/>
    <lineage>
        <taxon>Bacteria</taxon>
        <taxon>Pseudomonadati</taxon>
        <taxon>Bacteroidota</taxon>
        <taxon>Flavobacteriia</taxon>
        <taxon>Flavobacteriales</taxon>
        <taxon>Flavobacteriaceae</taxon>
        <taxon>Maribacter</taxon>
    </lineage>
</organism>
<dbReference type="OrthoDB" id="1173761at2"/>
<gene>
    <name evidence="2" type="ORF">CLV91_0724</name>
</gene>
<evidence type="ECO:0000313" key="2">
    <source>
        <dbReference type="EMBL" id="RKR14646.1"/>
    </source>
</evidence>
<evidence type="ECO:0000313" key="3">
    <source>
        <dbReference type="Proteomes" id="UP000269412"/>
    </source>
</evidence>
<dbReference type="Pfam" id="PF13203">
    <property type="entry name" value="DUF2201_N"/>
    <property type="match status" value="1"/>
</dbReference>
<comment type="caution">
    <text evidence="2">The sequence shown here is derived from an EMBL/GenBank/DDBJ whole genome shotgun (WGS) entry which is preliminary data.</text>
</comment>
<evidence type="ECO:0000259" key="1">
    <source>
        <dbReference type="Pfam" id="PF13203"/>
    </source>
</evidence>
<dbReference type="EMBL" id="RBIQ01000007">
    <property type="protein sequence ID" value="RKR14646.1"/>
    <property type="molecule type" value="Genomic_DNA"/>
</dbReference>
<dbReference type="RefSeq" id="WP_121064048.1">
    <property type="nucleotide sequence ID" value="NZ_RBIQ01000007.1"/>
</dbReference>
<feature type="domain" description="Putative metallopeptidase" evidence="1">
    <location>
        <begin position="92"/>
        <end position="167"/>
    </location>
</feature>
<keyword evidence="3" id="KW-1185">Reference proteome</keyword>
<proteinExistence type="predicted"/>
<dbReference type="InterPro" id="IPR025154">
    <property type="entry name" value="Put_metallopeptidase_dom"/>
</dbReference>
<reference evidence="2 3" key="1">
    <citation type="submission" date="2018-10" db="EMBL/GenBank/DDBJ databases">
        <title>Genomic Encyclopedia of Archaeal and Bacterial Type Strains, Phase II (KMG-II): from individual species to whole genera.</title>
        <authorList>
            <person name="Goeker M."/>
        </authorList>
    </citation>
    <scope>NUCLEOTIDE SEQUENCE [LARGE SCALE GENOMIC DNA]</scope>
    <source>
        <strain evidence="2 3">DSM 25230</strain>
    </source>
</reference>
<sequence length="468" mass="54237">MRIYYIYLTLCFSCFTLHSQSPGFQNVVIESVDDLCFGHQSQSADVEAESIVDEIMGQMGLNRNFKIRKCSNIKNALAHIEEDENKKLTPYILYDPEWLAQMSKKSNTDWASIGVLAHEVGHFLLYHSLNKRGSNPRWELSADRFAGTTLARMGSTLEEAQSMFKNIPEKGSSTHPGRAERMNAIKIGWMKFNNPAQKKIILNENTPEREINPELIVNRYYKSLGGLKTLSQIKQLNYTEKISETIGENLNQKPLEYGYSYEQTPNKILITNKKYNEQYLIINNDSLLWKYTDQKKWKNEVPRIGTSVKQDFYSFKKDKVPTIKNFFDDFVLVSNPELALYRGRKRIADEECFVLELPTENTEIGNLKKKGKRISVAKKYFFNTLDGLLYGIETREKTSNFVRGKIKSQKNIKTQKIFISYKPTKDILFPSQISTTETELFNDLPRGKTRYQKRIITNLILNAKKQEL</sequence>
<name>A0A495ECW3_9FLAO</name>